<dbReference type="Pfam" id="PF00210">
    <property type="entry name" value="Ferritin"/>
    <property type="match status" value="1"/>
</dbReference>
<dbReference type="CDD" id="cd01043">
    <property type="entry name" value="DPS"/>
    <property type="match status" value="1"/>
</dbReference>
<comment type="similarity">
    <text evidence="1 2">Belongs to the Dps family.</text>
</comment>
<feature type="domain" description="Ferritin/DPS" evidence="3">
    <location>
        <begin position="8"/>
        <end position="148"/>
    </location>
</feature>
<name>A0A511UXM2_9BACI</name>
<dbReference type="EMBL" id="BJXW01000008">
    <property type="protein sequence ID" value="GEN30508.1"/>
    <property type="molecule type" value="Genomic_DNA"/>
</dbReference>
<dbReference type="InterPro" id="IPR023188">
    <property type="entry name" value="DPS_DNA-bd_CS"/>
</dbReference>
<evidence type="ECO:0000256" key="2">
    <source>
        <dbReference type="RuleBase" id="RU003875"/>
    </source>
</evidence>
<dbReference type="SUPFAM" id="SSF47240">
    <property type="entry name" value="Ferritin-like"/>
    <property type="match status" value="1"/>
</dbReference>
<dbReference type="PRINTS" id="PR01346">
    <property type="entry name" value="HELNAPAPROT"/>
</dbReference>
<dbReference type="InterPro" id="IPR009078">
    <property type="entry name" value="Ferritin-like_SF"/>
</dbReference>
<dbReference type="GO" id="GO:0016722">
    <property type="term" value="F:oxidoreductase activity, acting on metal ions"/>
    <property type="evidence" value="ECO:0007669"/>
    <property type="project" value="InterPro"/>
</dbReference>
<reference evidence="4 5" key="1">
    <citation type="submission" date="2019-07" db="EMBL/GenBank/DDBJ databases">
        <title>Whole genome shotgun sequence of Cerasibacillus quisquiliarum NBRC 102429.</title>
        <authorList>
            <person name="Hosoyama A."/>
            <person name="Uohara A."/>
            <person name="Ohji S."/>
            <person name="Ichikawa N."/>
        </authorList>
    </citation>
    <scope>NUCLEOTIDE SEQUENCE [LARGE SCALE GENOMIC DNA]</scope>
    <source>
        <strain evidence="4 5">NBRC 102429</strain>
    </source>
</reference>
<proteinExistence type="inferred from homology"/>
<accession>A0A511UXM2</accession>
<dbReference type="InterPro" id="IPR002177">
    <property type="entry name" value="DPS_DNA-bd"/>
</dbReference>
<dbReference type="RefSeq" id="WP_146935832.1">
    <property type="nucleotide sequence ID" value="NZ_BJXW01000008.1"/>
</dbReference>
<dbReference type="PANTHER" id="PTHR42932:SF1">
    <property type="entry name" value="GENERAL STRESS PROTEIN 20U"/>
    <property type="match status" value="1"/>
</dbReference>
<dbReference type="OrthoDB" id="9797023at2"/>
<evidence type="ECO:0000256" key="1">
    <source>
        <dbReference type="ARBA" id="ARBA00009497"/>
    </source>
</evidence>
<dbReference type="InterPro" id="IPR012347">
    <property type="entry name" value="Ferritin-like"/>
</dbReference>
<evidence type="ECO:0000313" key="4">
    <source>
        <dbReference type="EMBL" id="GEN30508.1"/>
    </source>
</evidence>
<organism evidence="4 5">
    <name type="scientific">Cerasibacillus quisquiliarum</name>
    <dbReference type="NCBI Taxonomy" id="227865"/>
    <lineage>
        <taxon>Bacteria</taxon>
        <taxon>Bacillati</taxon>
        <taxon>Bacillota</taxon>
        <taxon>Bacilli</taxon>
        <taxon>Bacillales</taxon>
        <taxon>Bacillaceae</taxon>
        <taxon>Cerasibacillus</taxon>
    </lineage>
</organism>
<evidence type="ECO:0000313" key="5">
    <source>
        <dbReference type="Proteomes" id="UP000321491"/>
    </source>
</evidence>
<evidence type="ECO:0000259" key="3">
    <source>
        <dbReference type="Pfam" id="PF00210"/>
    </source>
</evidence>
<keyword evidence="5" id="KW-1185">Reference proteome</keyword>
<dbReference type="PIRSF" id="PIRSF005900">
    <property type="entry name" value="Dps"/>
    <property type="match status" value="1"/>
</dbReference>
<dbReference type="Proteomes" id="UP000321491">
    <property type="component" value="Unassembled WGS sequence"/>
</dbReference>
<dbReference type="Gene3D" id="1.20.1260.10">
    <property type="match status" value="1"/>
</dbReference>
<dbReference type="PROSITE" id="PS00818">
    <property type="entry name" value="DPS_1"/>
    <property type="match status" value="1"/>
</dbReference>
<comment type="caution">
    <text evidence="4">The sequence shown here is derived from an EMBL/GenBank/DDBJ whole genome shotgun (WGS) entry which is preliminary data.</text>
</comment>
<dbReference type="AlphaFoldDB" id="A0A511UXM2"/>
<dbReference type="PANTHER" id="PTHR42932">
    <property type="entry name" value="GENERAL STRESS PROTEIN 20U"/>
    <property type="match status" value="1"/>
</dbReference>
<dbReference type="GO" id="GO:0008199">
    <property type="term" value="F:ferric iron binding"/>
    <property type="evidence" value="ECO:0007669"/>
    <property type="project" value="InterPro"/>
</dbReference>
<sequence length="149" mass="17831">MDNQKLIHYLNQLLSNQFVMYVKLHRYHWYIQGSHFFQLHDLFEEMYEQFAKQLDETAERILMINGKPLATMASYIKEASLVEASADDKEKEILMQLQDDLNQLITEIHDLGLRAAHDNRDEVTIDMLIGFQQYYEKMLWMSKAYLHQL</sequence>
<dbReference type="InterPro" id="IPR008331">
    <property type="entry name" value="Ferritin_DPS_dom"/>
</dbReference>
<gene>
    <name evidence="4" type="primary">dps</name>
    <name evidence="4" type="ORF">CQU01_07460</name>
</gene>
<protein>
    <submittedName>
        <fullName evidence="4">General stress protein 20U</fullName>
    </submittedName>
</protein>